<protein>
    <submittedName>
        <fullName evidence="2">Uncharacterized protein</fullName>
    </submittedName>
</protein>
<feature type="region of interest" description="Disordered" evidence="1">
    <location>
        <begin position="29"/>
        <end position="59"/>
    </location>
</feature>
<evidence type="ECO:0000313" key="3">
    <source>
        <dbReference type="Proteomes" id="UP000826661"/>
    </source>
</evidence>
<sequence length="107" mass="11589">MRLFPSLSLNSVQMSPPTLTFTCSISRPVEPPSSQSLALNPSIPAEPCSSSQPRPPSRGPPCRCYWLLEGTCLNRLAISHLAFPTHPITCLGETFDSGTNMWESSGL</sequence>
<keyword evidence="3" id="KW-1185">Reference proteome</keyword>
<gene>
    <name evidence="2" type="ORF">H0G86_012360</name>
</gene>
<proteinExistence type="predicted"/>
<dbReference type="Proteomes" id="UP000826661">
    <property type="component" value="Chromosome VII"/>
</dbReference>
<name>A0A8G0PL44_9HYPO</name>
<dbReference type="EMBL" id="CP075870">
    <property type="protein sequence ID" value="QYT05467.1"/>
    <property type="molecule type" value="Genomic_DNA"/>
</dbReference>
<evidence type="ECO:0000256" key="1">
    <source>
        <dbReference type="SAM" id="MobiDB-lite"/>
    </source>
</evidence>
<reference evidence="2 3" key="1">
    <citation type="journal article" date="2021" name="BMC Genomics">
        <title>Telomere-to-telomere genome assembly of asparaginase-producing Trichoderma simmonsii.</title>
        <authorList>
            <person name="Chung D."/>
            <person name="Kwon Y.M."/>
            <person name="Yang Y."/>
        </authorList>
    </citation>
    <scope>NUCLEOTIDE SEQUENCE [LARGE SCALE GENOMIC DNA]</scope>
    <source>
        <strain evidence="2 3">GH-Sj1</strain>
    </source>
</reference>
<organism evidence="2 3">
    <name type="scientific">Trichoderma simmonsii</name>
    <dbReference type="NCBI Taxonomy" id="1491479"/>
    <lineage>
        <taxon>Eukaryota</taxon>
        <taxon>Fungi</taxon>
        <taxon>Dikarya</taxon>
        <taxon>Ascomycota</taxon>
        <taxon>Pezizomycotina</taxon>
        <taxon>Sordariomycetes</taxon>
        <taxon>Hypocreomycetidae</taxon>
        <taxon>Hypocreales</taxon>
        <taxon>Hypocreaceae</taxon>
        <taxon>Trichoderma</taxon>
    </lineage>
</organism>
<evidence type="ECO:0000313" key="2">
    <source>
        <dbReference type="EMBL" id="QYT05467.1"/>
    </source>
</evidence>
<dbReference type="AlphaFoldDB" id="A0A8G0PL44"/>
<accession>A0A8G0PL44</accession>